<dbReference type="Proteomes" id="UP000010480">
    <property type="component" value="Chromosome"/>
</dbReference>
<dbReference type="STRING" id="755178.Cyan10605_3132"/>
<dbReference type="CDD" id="cd18093">
    <property type="entry name" value="SpoU-like_TrmJ"/>
    <property type="match status" value="1"/>
</dbReference>
<dbReference type="GO" id="GO:0002128">
    <property type="term" value="P:tRNA nucleoside ribose methylation"/>
    <property type="evidence" value="ECO:0007669"/>
    <property type="project" value="TreeGrafter"/>
</dbReference>
<protein>
    <recommendedName>
        <fullName evidence="5">tRNA (cytidine/uridine-2'-O-)-methyltransferase TrmJ</fullName>
        <ecNumber evidence="5">2.1.1.200</ecNumber>
    </recommendedName>
    <alternativeName>
        <fullName evidence="5">tRNA (cytidine(32)/uridine(32)-2'-O)-methyltransferase</fullName>
    </alternativeName>
    <alternativeName>
        <fullName evidence="5">tRNA Cm32/Um32 methyltransferase</fullName>
    </alternativeName>
</protein>
<name>K9ZA04_CYAAP</name>
<dbReference type="InterPro" id="IPR029026">
    <property type="entry name" value="tRNA_m1G_MTases_N"/>
</dbReference>
<dbReference type="PANTHER" id="PTHR42786:SF2">
    <property type="entry name" value="TRNA (CYTIDINE_URIDINE-2'-O-)-METHYLTRANSFERASE TRMJ"/>
    <property type="match status" value="1"/>
</dbReference>
<comment type="catalytic activity">
    <reaction evidence="5">
        <text>cytidine(32) in tRNA + S-adenosyl-L-methionine = 2'-O-methylcytidine(32) in tRNA + S-adenosyl-L-homocysteine + H(+)</text>
        <dbReference type="Rhea" id="RHEA:42932"/>
        <dbReference type="Rhea" id="RHEA-COMP:10288"/>
        <dbReference type="Rhea" id="RHEA-COMP:10289"/>
        <dbReference type="ChEBI" id="CHEBI:15378"/>
        <dbReference type="ChEBI" id="CHEBI:57856"/>
        <dbReference type="ChEBI" id="CHEBI:59789"/>
        <dbReference type="ChEBI" id="CHEBI:74495"/>
        <dbReference type="ChEBI" id="CHEBI:82748"/>
        <dbReference type="EC" id="2.1.1.200"/>
    </reaction>
</comment>
<dbReference type="Pfam" id="PF00588">
    <property type="entry name" value="SpoU_methylase"/>
    <property type="match status" value="1"/>
</dbReference>
<comment type="catalytic activity">
    <reaction evidence="5">
        <text>uridine(32) in tRNA + S-adenosyl-L-methionine = 2'-O-methyluridine(32) in tRNA + S-adenosyl-L-homocysteine + H(+)</text>
        <dbReference type="Rhea" id="RHEA:42936"/>
        <dbReference type="Rhea" id="RHEA-COMP:10107"/>
        <dbReference type="Rhea" id="RHEA-COMP:10290"/>
        <dbReference type="ChEBI" id="CHEBI:15378"/>
        <dbReference type="ChEBI" id="CHEBI:57856"/>
        <dbReference type="ChEBI" id="CHEBI:59789"/>
        <dbReference type="ChEBI" id="CHEBI:65315"/>
        <dbReference type="ChEBI" id="CHEBI:74478"/>
        <dbReference type="EC" id="2.1.1.200"/>
    </reaction>
</comment>
<accession>K9ZA04</accession>
<keyword evidence="3 7" id="KW-0808">Transferase</keyword>
<dbReference type="eggNOG" id="COG0565">
    <property type="taxonomic scope" value="Bacteria"/>
</dbReference>
<dbReference type="HOGENOM" id="CLU_056931_3_0_3"/>
<dbReference type="GO" id="GO:0106339">
    <property type="term" value="F:tRNA (cytidine(32)-2'-O)-methyltransferase activity"/>
    <property type="evidence" value="ECO:0007669"/>
    <property type="project" value="RHEA"/>
</dbReference>
<evidence type="ECO:0000256" key="2">
    <source>
        <dbReference type="ARBA" id="ARBA00022603"/>
    </source>
</evidence>
<dbReference type="KEGG" id="can:Cyan10605_3132"/>
<feature type="domain" description="tRNA/rRNA methyltransferase SpoU type" evidence="6">
    <location>
        <begin position="28"/>
        <end position="176"/>
    </location>
</feature>
<dbReference type="Gene3D" id="3.40.1280.10">
    <property type="match status" value="1"/>
</dbReference>
<dbReference type="PATRIC" id="fig|755178.3.peg.3338"/>
<keyword evidence="5" id="KW-0963">Cytoplasm</keyword>
<comment type="similarity">
    <text evidence="1">Belongs to the class IV-like SAM-binding methyltransferase superfamily. RNA methyltransferase TrmH family.</text>
</comment>
<evidence type="ECO:0000256" key="1">
    <source>
        <dbReference type="ARBA" id="ARBA00007228"/>
    </source>
</evidence>
<reference evidence="8" key="1">
    <citation type="journal article" date="2013" name="Proc. Natl. Acad. Sci. U.S.A.">
        <title>Improving the coverage of the cyanobacterial phylum using diversity-driven genome sequencing.</title>
        <authorList>
            <person name="Shih P.M."/>
            <person name="Wu D."/>
            <person name="Latifi A."/>
            <person name="Axen S.D."/>
            <person name="Fewer D.P."/>
            <person name="Talla E."/>
            <person name="Calteau A."/>
            <person name="Cai F."/>
            <person name="Tandeau de Marsac N."/>
            <person name="Rippka R."/>
            <person name="Herdman M."/>
            <person name="Sivonen K."/>
            <person name="Coursin T."/>
            <person name="Laurent T."/>
            <person name="Goodwin L."/>
            <person name="Nolan M."/>
            <person name="Davenport K.W."/>
            <person name="Han C.S."/>
            <person name="Rubin E.M."/>
            <person name="Eisen J.A."/>
            <person name="Woyke T."/>
            <person name="Gugger M."/>
            <person name="Kerfeld C.A."/>
        </authorList>
    </citation>
    <scope>NUCLEOTIDE SEQUENCE [LARGE SCALE GENOMIC DNA]</scope>
    <source>
        <strain evidence="8">PCC 10605</strain>
    </source>
</reference>
<comment type="subcellular location">
    <subcellularLocation>
        <location evidence="5">Cytoplasm</location>
    </subcellularLocation>
</comment>
<dbReference type="NCBIfam" id="TIGR00050">
    <property type="entry name" value="rRNA_methyl_1"/>
    <property type="match status" value="1"/>
</dbReference>
<dbReference type="InterPro" id="IPR004384">
    <property type="entry name" value="RNA_MeTrfase_TrmJ/LasT"/>
</dbReference>
<dbReference type="GO" id="GO:0005829">
    <property type="term" value="C:cytosol"/>
    <property type="evidence" value="ECO:0007669"/>
    <property type="project" value="TreeGrafter"/>
</dbReference>
<evidence type="ECO:0000313" key="7">
    <source>
        <dbReference type="EMBL" id="AFZ55183.1"/>
    </source>
</evidence>
<dbReference type="PANTHER" id="PTHR42786">
    <property type="entry name" value="TRNA/RRNA METHYLTRANSFERASE"/>
    <property type="match status" value="1"/>
</dbReference>
<organism evidence="7 8">
    <name type="scientific">Cyanobacterium aponinum (strain PCC 10605)</name>
    <dbReference type="NCBI Taxonomy" id="755178"/>
    <lineage>
        <taxon>Bacteria</taxon>
        <taxon>Bacillati</taxon>
        <taxon>Cyanobacteriota</taxon>
        <taxon>Cyanophyceae</taxon>
        <taxon>Oscillatoriophycideae</taxon>
        <taxon>Chroococcales</taxon>
        <taxon>Geminocystaceae</taxon>
        <taxon>Cyanobacterium</taxon>
    </lineage>
</organism>
<dbReference type="EC" id="2.1.1.200" evidence="5"/>
<dbReference type="EMBL" id="CP003947">
    <property type="protein sequence ID" value="AFZ55183.1"/>
    <property type="molecule type" value="Genomic_DNA"/>
</dbReference>
<dbReference type="Gene3D" id="1.10.8.590">
    <property type="match status" value="1"/>
</dbReference>
<gene>
    <name evidence="5" type="primary">trmJ</name>
    <name evidence="7" type="ordered locus">Cyan10605_3132</name>
</gene>
<dbReference type="InterPro" id="IPR029028">
    <property type="entry name" value="Alpha/beta_knot_MTases"/>
</dbReference>
<keyword evidence="5" id="KW-0819">tRNA processing</keyword>
<keyword evidence="2 5" id="KW-0489">Methyltransferase</keyword>
<dbReference type="PIRSF" id="PIRSF004808">
    <property type="entry name" value="LasT"/>
    <property type="match status" value="1"/>
</dbReference>
<sequence length="271" mass="30531">MINGRILECFFPSYRSHHLATMTVIDSVRIVLVEPAGERNIGSIARVMRNMGLTKLVIVNPHCNPLSEEAKVMAVHGVEVLEKAKIVNSIPSALQGCQRAIATTARERGIPTPLEKPRDVMGWLLEENINSALVFGPEDRGLSNQELSYAQRFVCIPSNPEYPSLNLAQAVGVCAYELYQEFLNQNQKTVIDTETEKQDDLADLKALEGYYQHLESVLLQVNYLYPHTAKATMEKIKRIVNRSDLKTQELAMLRGMLRQVEWGIKSHTLED</sequence>
<dbReference type="AlphaFoldDB" id="K9ZA04"/>
<proteinExistence type="inferred from homology"/>
<evidence type="ECO:0000256" key="5">
    <source>
        <dbReference type="RuleBase" id="RU362024"/>
    </source>
</evidence>
<comment type="function">
    <text evidence="5">Catalyzes the formation of 2'O-methylated cytidine (Cm32) or 2'O-methylated uridine (Um32) at position 32 in tRNA.</text>
</comment>
<dbReference type="SUPFAM" id="SSF75217">
    <property type="entry name" value="alpha/beta knot"/>
    <property type="match status" value="1"/>
</dbReference>
<dbReference type="GO" id="GO:0003723">
    <property type="term" value="F:RNA binding"/>
    <property type="evidence" value="ECO:0007669"/>
    <property type="project" value="InterPro"/>
</dbReference>
<evidence type="ECO:0000256" key="3">
    <source>
        <dbReference type="ARBA" id="ARBA00022679"/>
    </source>
</evidence>
<keyword evidence="8" id="KW-1185">Reference proteome</keyword>
<dbReference type="GO" id="GO:0160206">
    <property type="term" value="F:tRNA (cytidine(32)/uridine(32)-2'-O)-methyltransferase activity"/>
    <property type="evidence" value="ECO:0007669"/>
    <property type="project" value="UniProtKB-EC"/>
</dbReference>
<comment type="subunit">
    <text evidence="5">Homodimer.</text>
</comment>
<evidence type="ECO:0000256" key="4">
    <source>
        <dbReference type="ARBA" id="ARBA00022691"/>
    </source>
</evidence>
<evidence type="ECO:0000259" key="6">
    <source>
        <dbReference type="Pfam" id="PF00588"/>
    </source>
</evidence>
<dbReference type="FunFam" id="3.40.1280.10:FF:000006">
    <property type="entry name" value="Uncharacterized tRNA/rRNA methyltransferase HI_0380"/>
    <property type="match status" value="1"/>
</dbReference>
<dbReference type="InterPro" id="IPR001537">
    <property type="entry name" value="SpoU_MeTrfase"/>
</dbReference>
<evidence type="ECO:0000313" key="8">
    <source>
        <dbReference type="Proteomes" id="UP000010480"/>
    </source>
</evidence>
<keyword evidence="4 5" id="KW-0949">S-adenosyl-L-methionine</keyword>